<dbReference type="InterPro" id="IPR025110">
    <property type="entry name" value="AMP-bd_C"/>
</dbReference>
<dbReference type="Gene3D" id="3.40.50.12780">
    <property type="entry name" value="N-terminal domain of ligase-like"/>
    <property type="match status" value="1"/>
</dbReference>
<dbReference type="CDD" id="cd05912">
    <property type="entry name" value="OSB_CoA_lg"/>
    <property type="match status" value="1"/>
</dbReference>
<dbReference type="GO" id="GO:0009234">
    <property type="term" value="P:menaquinone biosynthetic process"/>
    <property type="evidence" value="ECO:0007669"/>
    <property type="project" value="UniProtKB-UniRule"/>
</dbReference>
<dbReference type="GO" id="GO:0005524">
    <property type="term" value="F:ATP binding"/>
    <property type="evidence" value="ECO:0007669"/>
    <property type="project" value="UniProtKB-KW"/>
</dbReference>
<keyword evidence="9" id="KW-1185">Reference proteome</keyword>
<dbReference type="InterPro" id="IPR010192">
    <property type="entry name" value="MenE"/>
</dbReference>
<dbReference type="InterPro" id="IPR000873">
    <property type="entry name" value="AMP-dep_synth/lig_dom"/>
</dbReference>
<protein>
    <recommendedName>
        <fullName evidence="5">2-succinylbenzoate--CoA ligase</fullName>
        <ecNumber evidence="5">6.2.1.26</ecNumber>
    </recommendedName>
    <alternativeName>
        <fullName evidence="5">o-succinylbenzoyl-CoA synthetase</fullName>
        <shortName evidence="5">OSB-CoA synthetase</shortName>
    </alternativeName>
</protein>
<keyword evidence="4 5" id="KW-0067">ATP-binding</keyword>
<dbReference type="NCBIfam" id="NF002966">
    <property type="entry name" value="PRK03640.1"/>
    <property type="match status" value="1"/>
</dbReference>
<proteinExistence type="inferred from homology"/>
<dbReference type="HAMAP" id="MF_00731">
    <property type="entry name" value="MenE"/>
    <property type="match status" value="1"/>
</dbReference>
<dbReference type="PROSITE" id="PS00455">
    <property type="entry name" value="AMP_BINDING"/>
    <property type="match status" value="1"/>
</dbReference>
<evidence type="ECO:0000256" key="2">
    <source>
        <dbReference type="ARBA" id="ARBA00022598"/>
    </source>
</evidence>
<comment type="function">
    <text evidence="5">Converts 2-succinylbenzoate (OSB) to 2-succinylbenzoyl-CoA (OSB-CoA).</text>
</comment>
<dbReference type="InterPro" id="IPR045851">
    <property type="entry name" value="AMP-bd_C_sf"/>
</dbReference>
<dbReference type="InterPro" id="IPR042099">
    <property type="entry name" value="ANL_N_sf"/>
</dbReference>
<feature type="domain" description="AMP-dependent synthetase/ligase" evidence="6">
    <location>
        <begin position="12"/>
        <end position="351"/>
    </location>
</feature>
<evidence type="ECO:0000256" key="1">
    <source>
        <dbReference type="ARBA" id="ARBA00022428"/>
    </source>
</evidence>
<dbReference type="EC" id="6.2.1.26" evidence="5"/>
<comment type="similarity">
    <text evidence="5">Belongs to the ATP-dependent AMP-binding enzyme family. MenE subfamily.</text>
</comment>
<dbReference type="NCBIfam" id="TIGR01923">
    <property type="entry name" value="menE"/>
    <property type="match status" value="1"/>
</dbReference>
<sequence length="487" mass="55324">MEQNNNMPNWLKKRAQLSPQRTAIIYEEKQYSFQELYELVMKLSRKLHKLGVRSNERIGLLMNTKFEMVTAIHASMQLGAELVLFNSRLTNQELLWQFEDSQLDWLITEEHFKGIVDSRFSPVFIEEMESVKESDSFEEAEEFHLHRTATIMYTSGTSGYPKAVRQTYGNHWWSAVGSMLNLGLHENDRWLCTMPLFHISGLSILMRSIVYGMTVILHKQFDEKLVNEDIRRYEVTIMSVVTSMLNRMLVQLGDNNYPASLRCLLLGGGPAPLSILESCKNKKIPVFQTYGMTETSSQIVTLSPEYSLEKLGSAGKALFPSQLKIMVDGREAGTREIGEILVKGPNVTVGYVNRQEETSKAFLDGWLKTGDIGYLDEDGFLYVVDRRSDLIISGGENIYPAEIEAALLKHPSVFEAGVTGAEDAKWGQVPVAFVVVNDLADPDELLNHCRQYLAGYKVPKQLHFVSELPRNASNKLLRRQLLKLIEQ</sequence>
<dbReference type="Gene3D" id="3.30.300.30">
    <property type="match status" value="1"/>
</dbReference>
<keyword evidence="1 5" id="KW-0474">Menaquinone biosynthesis</keyword>
<comment type="pathway">
    <text evidence="5">Quinol/quinone metabolism; menaquinone biosynthesis.</text>
</comment>
<accession>A0A927D0P4</accession>
<evidence type="ECO:0000259" key="7">
    <source>
        <dbReference type="Pfam" id="PF13193"/>
    </source>
</evidence>
<comment type="pathway">
    <text evidence="5">Quinol/quinone metabolism; 1,4-dihydroxy-2-naphthoate biosynthesis; 1,4-dihydroxy-2-naphthoate from chorismate: step 5/7.</text>
</comment>
<dbReference type="Pfam" id="PF13193">
    <property type="entry name" value="AMP-binding_C"/>
    <property type="match status" value="1"/>
</dbReference>
<comment type="catalytic activity">
    <reaction evidence="5">
        <text>2-succinylbenzoate + ATP + CoA = 2-succinylbenzoyl-CoA + AMP + diphosphate</text>
        <dbReference type="Rhea" id="RHEA:17009"/>
        <dbReference type="ChEBI" id="CHEBI:18325"/>
        <dbReference type="ChEBI" id="CHEBI:30616"/>
        <dbReference type="ChEBI" id="CHEBI:33019"/>
        <dbReference type="ChEBI" id="CHEBI:57287"/>
        <dbReference type="ChEBI" id="CHEBI:57364"/>
        <dbReference type="ChEBI" id="CHEBI:456215"/>
        <dbReference type="EC" id="6.2.1.26"/>
    </reaction>
</comment>
<dbReference type="PANTHER" id="PTHR43767">
    <property type="entry name" value="LONG-CHAIN-FATTY-ACID--COA LIGASE"/>
    <property type="match status" value="1"/>
</dbReference>
<dbReference type="EMBL" id="JACXSI010000070">
    <property type="protein sequence ID" value="MBD3110554.1"/>
    <property type="molecule type" value="Genomic_DNA"/>
</dbReference>
<evidence type="ECO:0000256" key="5">
    <source>
        <dbReference type="HAMAP-Rule" id="MF_00731"/>
    </source>
</evidence>
<keyword evidence="3 5" id="KW-0547">Nucleotide-binding</keyword>
<dbReference type="GO" id="GO:0008756">
    <property type="term" value="F:o-succinylbenzoate-CoA ligase activity"/>
    <property type="evidence" value="ECO:0007669"/>
    <property type="project" value="UniProtKB-UniRule"/>
</dbReference>
<dbReference type="RefSeq" id="WP_191000085.1">
    <property type="nucleotide sequence ID" value="NZ_JACXSI010000070.1"/>
</dbReference>
<evidence type="ECO:0000256" key="4">
    <source>
        <dbReference type="ARBA" id="ARBA00022840"/>
    </source>
</evidence>
<dbReference type="InterPro" id="IPR020845">
    <property type="entry name" value="AMP-binding_CS"/>
</dbReference>
<dbReference type="PANTHER" id="PTHR43767:SF1">
    <property type="entry name" value="NONRIBOSOMAL PEPTIDE SYNTHASE PES1 (EUROFUNG)-RELATED"/>
    <property type="match status" value="1"/>
</dbReference>
<name>A0A927D0P4_9BACI</name>
<evidence type="ECO:0000313" key="9">
    <source>
        <dbReference type="Proteomes" id="UP000602076"/>
    </source>
</evidence>
<gene>
    <name evidence="5" type="primary">menE</name>
    <name evidence="8" type="ORF">IEO70_19690</name>
</gene>
<dbReference type="InterPro" id="IPR050237">
    <property type="entry name" value="ATP-dep_AMP-bd_enzyme"/>
</dbReference>
<evidence type="ECO:0000259" key="6">
    <source>
        <dbReference type="Pfam" id="PF00501"/>
    </source>
</evidence>
<dbReference type="Proteomes" id="UP000602076">
    <property type="component" value="Unassembled WGS sequence"/>
</dbReference>
<comment type="caution">
    <text evidence="8">The sequence shown here is derived from an EMBL/GenBank/DDBJ whole genome shotgun (WGS) entry which is preliminary data.</text>
</comment>
<dbReference type="Pfam" id="PF00501">
    <property type="entry name" value="AMP-binding"/>
    <property type="match status" value="1"/>
</dbReference>
<organism evidence="8 9">
    <name type="scientific">Peribacillus faecalis</name>
    <dbReference type="NCBI Taxonomy" id="2772559"/>
    <lineage>
        <taxon>Bacteria</taxon>
        <taxon>Bacillati</taxon>
        <taxon>Bacillota</taxon>
        <taxon>Bacilli</taxon>
        <taxon>Bacillales</taxon>
        <taxon>Bacillaceae</taxon>
        <taxon>Peribacillus</taxon>
    </lineage>
</organism>
<dbReference type="AlphaFoldDB" id="A0A927D0P4"/>
<evidence type="ECO:0000256" key="3">
    <source>
        <dbReference type="ARBA" id="ARBA00022741"/>
    </source>
</evidence>
<keyword evidence="2 5" id="KW-0436">Ligase</keyword>
<feature type="domain" description="AMP-binding enzyme C-terminal" evidence="7">
    <location>
        <begin position="402"/>
        <end position="475"/>
    </location>
</feature>
<reference evidence="8" key="1">
    <citation type="submission" date="2020-09" db="EMBL/GenBank/DDBJ databases">
        <title>Bacillus faecalis sp. nov., a moderately halophilic bacterium isolated from cow faeces.</title>
        <authorList>
            <person name="Jiang L."/>
            <person name="Lee J."/>
        </authorList>
    </citation>
    <scope>NUCLEOTIDE SEQUENCE</scope>
    <source>
        <strain evidence="8">AGMB 02131</strain>
    </source>
</reference>
<dbReference type="SUPFAM" id="SSF56801">
    <property type="entry name" value="Acetyl-CoA synthetase-like"/>
    <property type="match status" value="1"/>
</dbReference>
<evidence type="ECO:0000313" key="8">
    <source>
        <dbReference type="EMBL" id="MBD3110554.1"/>
    </source>
</evidence>